<dbReference type="AlphaFoldDB" id="A0A2L2TJ93"/>
<organism evidence="1 2">
    <name type="scientific">Fusarium venenatum</name>
    <dbReference type="NCBI Taxonomy" id="56646"/>
    <lineage>
        <taxon>Eukaryota</taxon>
        <taxon>Fungi</taxon>
        <taxon>Dikarya</taxon>
        <taxon>Ascomycota</taxon>
        <taxon>Pezizomycotina</taxon>
        <taxon>Sordariomycetes</taxon>
        <taxon>Hypocreomycetidae</taxon>
        <taxon>Hypocreales</taxon>
        <taxon>Nectriaceae</taxon>
        <taxon>Fusarium</taxon>
    </lineage>
</organism>
<evidence type="ECO:0000313" key="1">
    <source>
        <dbReference type="EMBL" id="CEI63106.1"/>
    </source>
</evidence>
<accession>A0A2L2TJ93</accession>
<name>A0A2L2TJ93_9HYPO</name>
<proteinExistence type="predicted"/>
<dbReference type="EMBL" id="LN649230">
    <property type="protein sequence ID" value="CEI63106.1"/>
    <property type="molecule type" value="Genomic_DNA"/>
</dbReference>
<evidence type="ECO:0000313" key="2">
    <source>
        <dbReference type="Proteomes" id="UP000245910"/>
    </source>
</evidence>
<reference evidence="2" key="1">
    <citation type="submission" date="2014-10" db="EMBL/GenBank/DDBJ databases">
        <authorList>
            <person name="King R."/>
        </authorList>
    </citation>
    <scope>NUCLEOTIDE SEQUENCE [LARGE SCALE GENOMIC DNA]</scope>
    <source>
        <strain evidence="2">A3/5</strain>
    </source>
</reference>
<keyword evidence="2" id="KW-1185">Reference proteome</keyword>
<protein>
    <submittedName>
        <fullName evidence="1">Uncharacterized protein</fullName>
    </submittedName>
</protein>
<sequence length="336" mass="38628">MPYIDLRLGFLILMEYCSPTNEAECIEEDRVNPRYFDLGVGEHELPDLPMVASCHFDLVSWSLFIAPEAAYIVASKMPHLRKVEMHLSDMETRNPALRIKLREVPHTMVDFEVYYARLIPRDHSYVSASIIPSNEQHDPLSQALFNISQREDFIRFSAKGSFDLKMMGMSETVLSASWPKLENYEIGLLGRHPVWTVLFLPPSTHLTLIGEITKLRGYEEWGAPRVKPRTWFATSNINEFRGPIDPGYAHHLLCAARRAASHMTCLKRMQINVGVVVFSMVRKRSSPCMCIIGEELQPPAEKLPKLWRRVAEDHDQQFSIAITDFAKDNKIREHFS</sequence>
<dbReference type="STRING" id="56646.A0A2L2TJ93"/>
<dbReference type="Proteomes" id="UP000245910">
    <property type="component" value="Chromosome II"/>
</dbReference>